<dbReference type="RefSeq" id="WP_140396611.1">
    <property type="nucleotide sequence ID" value="NZ_FOJJ01000012.1"/>
</dbReference>
<name>A0A550JIP6_9BACT</name>
<evidence type="ECO:0000256" key="1">
    <source>
        <dbReference type="SAM" id="Coils"/>
    </source>
</evidence>
<evidence type="ECO:0008006" key="4">
    <source>
        <dbReference type="Google" id="ProtNLM"/>
    </source>
</evidence>
<evidence type="ECO:0000313" key="3">
    <source>
        <dbReference type="Proteomes" id="UP000317155"/>
    </source>
</evidence>
<accession>A0A550JIP6</accession>
<dbReference type="EMBL" id="VJVV01000002">
    <property type="protein sequence ID" value="TRO83078.1"/>
    <property type="molecule type" value="Genomic_DNA"/>
</dbReference>
<feature type="coiled-coil region" evidence="1">
    <location>
        <begin position="36"/>
        <end position="105"/>
    </location>
</feature>
<dbReference type="Proteomes" id="UP000317155">
    <property type="component" value="Unassembled WGS sequence"/>
</dbReference>
<keyword evidence="3" id="KW-1185">Reference proteome</keyword>
<comment type="caution">
    <text evidence="2">The sequence shown here is derived from an EMBL/GenBank/DDBJ whole genome shotgun (WGS) entry which is preliminary data.</text>
</comment>
<reference evidence="2 3" key="1">
    <citation type="submission" date="2019-07" db="EMBL/GenBank/DDBJ databases">
        <title>Insights of Desulfuromonas acetexigens electromicrobiology.</title>
        <authorList>
            <person name="Katuri K."/>
            <person name="Sapireddy V."/>
            <person name="Shaw D.R."/>
            <person name="Saikaly P."/>
        </authorList>
    </citation>
    <scope>NUCLEOTIDE SEQUENCE [LARGE SCALE GENOMIC DNA]</scope>
    <source>
        <strain evidence="2 3">2873</strain>
    </source>
</reference>
<gene>
    <name evidence="2" type="ORF">FL622_03070</name>
</gene>
<proteinExistence type="predicted"/>
<protein>
    <recommendedName>
        <fullName evidence="4">Magnesium transporter MgtE intracellular domain-containing protein</fullName>
    </recommendedName>
</protein>
<organism evidence="2 3">
    <name type="scientific">Trichloromonas acetexigens</name>
    <dbReference type="NCBI Taxonomy" id="38815"/>
    <lineage>
        <taxon>Bacteria</taxon>
        <taxon>Pseudomonadati</taxon>
        <taxon>Thermodesulfobacteriota</taxon>
        <taxon>Desulfuromonadia</taxon>
        <taxon>Desulfuromonadales</taxon>
        <taxon>Trichloromonadaceae</taxon>
        <taxon>Trichloromonas</taxon>
    </lineage>
</organism>
<keyword evidence="1" id="KW-0175">Coiled coil</keyword>
<sequence>MRPGFLLLSITLAGILLVSGAPPTGGEEAMLPGLDSLEQRRLLLSLQEERESLQQEFAAKEEKLAIRELELKTLETEVDKKLAQLQQARDDLSRLLEAKDEVEAQRIQGLGKMYEKMDPAQGAVLLAELDRELAVRILAGMKAKAAGALLENMPPEEARRLSTSYSTLVED</sequence>
<dbReference type="SUPFAM" id="SSF158791">
    <property type="entry name" value="MgtE N-terminal domain-like"/>
    <property type="match status" value="1"/>
</dbReference>
<dbReference type="AlphaFoldDB" id="A0A550JIP6"/>
<evidence type="ECO:0000313" key="2">
    <source>
        <dbReference type="EMBL" id="TRO83078.1"/>
    </source>
</evidence>